<proteinExistence type="predicted"/>
<feature type="region of interest" description="Disordered" evidence="1">
    <location>
        <begin position="569"/>
        <end position="609"/>
    </location>
</feature>
<feature type="region of interest" description="Disordered" evidence="1">
    <location>
        <begin position="1"/>
        <end position="20"/>
    </location>
</feature>
<feature type="compositionally biased region" description="Low complexity" evidence="1">
    <location>
        <begin position="474"/>
        <end position="490"/>
    </location>
</feature>
<dbReference type="EMBL" id="CAWUHC010000012">
    <property type="protein sequence ID" value="CAK7214376.1"/>
    <property type="molecule type" value="Genomic_DNA"/>
</dbReference>
<reference evidence="2 3" key="1">
    <citation type="submission" date="2024-01" db="EMBL/GenBank/DDBJ databases">
        <authorList>
            <person name="Allen C."/>
            <person name="Tagirdzhanova G."/>
        </authorList>
    </citation>
    <scope>NUCLEOTIDE SEQUENCE [LARGE SCALE GENOMIC DNA]</scope>
</reference>
<evidence type="ECO:0000256" key="1">
    <source>
        <dbReference type="SAM" id="MobiDB-lite"/>
    </source>
</evidence>
<dbReference type="Proteomes" id="UP001642406">
    <property type="component" value="Unassembled WGS sequence"/>
</dbReference>
<feature type="compositionally biased region" description="Basic and acidic residues" evidence="1">
    <location>
        <begin position="575"/>
        <end position="584"/>
    </location>
</feature>
<comment type="caution">
    <text evidence="2">The sequence shown here is derived from an EMBL/GenBank/DDBJ whole genome shotgun (WGS) entry which is preliminary data.</text>
</comment>
<feature type="region of interest" description="Disordered" evidence="1">
    <location>
        <begin position="474"/>
        <end position="496"/>
    </location>
</feature>
<protein>
    <recommendedName>
        <fullName evidence="4">DUF1308 domain-containing protein</fullName>
    </recommendedName>
</protein>
<accession>A0ABP0B4B8</accession>
<sequence>MESDYSIPKTTAPSAPHIVDDSPAGLMQRWTTLISEYEAFQEALRICVRQPYWPGVRPYISMLQTEARQSERLAERAAQGEADNEKWRGEYRLAVTTLAAKEGMWRMIKTCRGVMALERRFLVTQMAEDDDKRANAKSAPQNKGCSRSGHDGIFVNAVVDNGREWLRVLTTTNAQLMVELAENGWEWGEDDVDEDAASDSEAQREARELEDIMEMSLVKTAMSLIEAARTNRCKGAYPRICIVLTRMDEVADGEDDEARLQSVEIGRYLGKVRRGLAAYIAAQLPPDIDGKPLSVAIHSARAPRTVAQPPDNLEETLQRLLPELSDRFTPTVNIDTSILISLASDITHSIVPKEDWHPPQRRDEMAREAKKPGDVLKTLMNVALRGRRLVCTQEAASAFRIMVHDMAQPSEGRRGDCLLGDVKGENGETLDRMTLVQRYRELSNYPQHIPDDLMLPIEVVDTAWSLEQIERVSQSSSKSQSSSTSSSTSSSPPPSPCLPAVAYRVAQDMAIFNPTLAVFFYGWAAGQTTITTNLVARNRIARLLERYRTSSHEQGPLVWVCRTARSLNGTNPANGRRDGKDKIKIGGRVVAPTTAAVKNGKNRERREEN</sequence>
<gene>
    <name evidence="2" type="ORF">SBRCBS47491_002122</name>
</gene>
<evidence type="ECO:0000313" key="2">
    <source>
        <dbReference type="EMBL" id="CAK7214376.1"/>
    </source>
</evidence>
<dbReference type="PANTHER" id="PTHR13379:SF0">
    <property type="entry name" value="UPF0415 PROTEIN C7ORF25"/>
    <property type="match status" value="1"/>
</dbReference>
<keyword evidence="3" id="KW-1185">Reference proteome</keyword>
<organism evidence="2 3">
    <name type="scientific">Sporothrix bragantina</name>
    <dbReference type="NCBI Taxonomy" id="671064"/>
    <lineage>
        <taxon>Eukaryota</taxon>
        <taxon>Fungi</taxon>
        <taxon>Dikarya</taxon>
        <taxon>Ascomycota</taxon>
        <taxon>Pezizomycotina</taxon>
        <taxon>Sordariomycetes</taxon>
        <taxon>Sordariomycetidae</taxon>
        <taxon>Ophiostomatales</taxon>
        <taxon>Ophiostomataceae</taxon>
        <taxon>Sporothrix</taxon>
    </lineage>
</organism>
<name>A0ABP0B4B8_9PEZI</name>
<dbReference type="PANTHER" id="PTHR13379">
    <property type="entry name" value="UNCHARACTERIZED DUF1308"/>
    <property type="match status" value="1"/>
</dbReference>
<evidence type="ECO:0000313" key="3">
    <source>
        <dbReference type="Proteomes" id="UP001642406"/>
    </source>
</evidence>
<evidence type="ECO:0008006" key="4">
    <source>
        <dbReference type="Google" id="ProtNLM"/>
    </source>
</evidence>